<dbReference type="PANTHER" id="PTHR37315">
    <property type="entry name" value="UPF0311 PROTEIN BLR7842"/>
    <property type="match status" value="1"/>
</dbReference>
<sequence>MSSNEDKVTVSLGAEYLYTWEAELEEPIIVPNGPSGTRAVVKIAEDTGKVYGPALNGRVVGPSSDWILIGTDGTVSLDVRVLIQTEDEQIIYQKINGRAVRDGDNPSNSTIQSGSTYETSSGKYQYLNKKVVTGLGRKTGNKIKIMYYDVQGTGED</sequence>
<dbReference type="PANTHER" id="PTHR37315:SF1">
    <property type="entry name" value="UPF0311 PROTEIN BLR7842"/>
    <property type="match status" value="1"/>
</dbReference>
<dbReference type="EMBL" id="HBGZ01008284">
    <property type="protein sequence ID" value="CAD9587998.1"/>
    <property type="molecule type" value="Transcribed_RNA"/>
</dbReference>
<evidence type="ECO:0000313" key="1">
    <source>
        <dbReference type="EMBL" id="CAD9587998.1"/>
    </source>
</evidence>
<dbReference type="EMBL" id="JATAAI010000013">
    <property type="protein sequence ID" value="KAK1741285.1"/>
    <property type="molecule type" value="Genomic_DNA"/>
</dbReference>
<gene>
    <name evidence="2" type="ORF">QTG54_007763</name>
    <name evidence="1" type="ORF">SMAR0320_LOCUS5900</name>
</gene>
<accession>A0A7S2KXF0</accession>
<name>A0A7S2KXF0_9STRA</name>
<reference evidence="1" key="1">
    <citation type="submission" date="2021-01" db="EMBL/GenBank/DDBJ databases">
        <authorList>
            <person name="Corre E."/>
            <person name="Pelletier E."/>
            <person name="Niang G."/>
            <person name="Scheremetjew M."/>
            <person name="Finn R."/>
            <person name="Kale V."/>
            <person name="Holt S."/>
            <person name="Cochrane G."/>
            <person name="Meng A."/>
            <person name="Brown T."/>
            <person name="Cohen L."/>
        </authorList>
    </citation>
    <scope>NUCLEOTIDE SEQUENCE</scope>
    <source>
        <strain evidence="1">SM1012Den-03</strain>
    </source>
</reference>
<proteinExistence type="predicted"/>
<evidence type="ECO:0000313" key="3">
    <source>
        <dbReference type="Proteomes" id="UP001224775"/>
    </source>
</evidence>
<dbReference type="AlphaFoldDB" id="A0A7S2KXF0"/>
<dbReference type="Gene3D" id="2.40.160.20">
    <property type="match status" value="1"/>
</dbReference>
<reference evidence="2" key="2">
    <citation type="submission" date="2023-06" db="EMBL/GenBank/DDBJ databases">
        <title>Survivors Of The Sea: Transcriptome response of Skeletonema marinoi to long-term dormancy.</title>
        <authorList>
            <person name="Pinder M.I.M."/>
            <person name="Kourtchenko O."/>
            <person name="Robertson E.K."/>
            <person name="Larsson T."/>
            <person name="Maumus F."/>
            <person name="Osuna-Cruz C.M."/>
            <person name="Vancaester E."/>
            <person name="Stenow R."/>
            <person name="Vandepoele K."/>
            <person name="Ploug H."/>
            <person name="Bruchert V."/>
            <person name="Godhe A."/>
            <person name="Topel M."/>
        </authorList>
    </citation>
    <scope>NUCLEOTIDE SEQUENCE</scope>
    <source>
        <strain evidence="2">R05AC</strain>
    </source>
</reference>
<protein>
    <submittedName>
        <fullName evidence="1">Uncharacterized protein</fullName>
    </submittedName>
</protein>
<keyword evidence="3" id="KW-1185">Reference proteome</keyword>
<dbReference type="InterPro" id="IPR020915">
    <property type="entry name" value="UPF0311"/>
</dbReference>
<evidence type="ECO:0000313" key="2">
    <source>
        <dbReference type="EMBL" id="KAK1741285.1"/>
    </source>
</evidence>
<dbReference type="Pfam" id="PF11578">
    <property type="entry name" value="DUF3237"/>
    <property type="match status" value="1"/>
</dbReference>
<dbReference type="Proteomes" id="UP001224775">
    <property type="component" value="Unassembled WGS sequence"/>
</dbReference>
<organism evidence="1">
    <name type="scientific">Skeletonema marinoi</name>
    <dbReference type="NCBI Taxonomy" id="267567"/>
    <lineage>
        <taxon>Eukaryota</taxon>
        <taxon>Sar</taxon>
        <taxon>Stramenopiles</taxon>
        <taxon>Ochrophyta</taxon>
        <taxon>Bacillariophyta</taxon>
        <taxon>Coscinodiscophyceae</taxon>
        <taxon>Thalassiosirophycidae</taxon>
        <taxon>Thalassiosirales</taxon>
        <taxon>Skeletonemataceae</taxon>
        <taxon>Skeletonema</taxon>
        <taxon>Skeletonema marinoi-dohrnii complex</taxon>
    </lineage>
</organism>